<accession>A0A484K4N0</accession>
<dbReference type="OrthoDB" id="1912561at2759"/>
<proteinExistence type="predicted"/>
<dbReference type="Proteomes" id="UP000595140">
    <property type="component" value="Unassembled WGS sequence"/>
</dbReference>
<evidence type="ECO:0000313" key="2">
    <source>
        <dbReference type="Proteomes" id="UP000595140"/>
    </source>
</evidence>
<name>A0A484K4N0_9ASTE</name>
<protein>
    <submittedName>
        <fullName evidence="1">Uncharacterized protein</fullName>
    </submittedName>
</protein>
<gene>
    <name evidence="1" type="ORF">CCAM_LOCUS2256</name>
</gene>
<dbReference type="EMBL" id="OOIL02000115">
    <property type="protein sequence ID" value="VFQ60480.1"/>
    <property type="molecule type" value="Genomic_DNA"/>
</dbReference>
<evidence type="ECO:0000313" key="1">
    <source>
        <dbReference type="EMBL" id="VFQ60480.1"/>
    </source>
</evidence>
<dbReference type="AlphaFoldDB" id="A0A484K4N0"/>
<organism evidence="1 2">
    <name type="scientific">Cuscuta campestris</name>
    <dbReference type="NCBI Taxonomy" id="132261"/>
    <lineage>
        <taxon>Eukaryota</taxon>
        <taxon>Viridiplantae</taxon>
        <taxon>Streptophyta</taxon>
        <taxon>Embryophyta</taxon>
        <taxon>Tracheophyta</taxon>
        <taxon>Spermatophyta</taxon>
        <taxon>Magnoliopsida</taxon>
        <taxon>eudicotyledons</taxon>
        <taxon>Gunneridae</taxon>
        <taxon>Pentapetalae</taxon>
        <taxon>asterids</taxon>
        <taxon>lamiids</taxon>
        <taxon>Solanales</taxon>
        <taxon>Convolvulaceae</taxon>
        <taxon>Cuscuteae</taxon>
        <taxon>Cuscuta</taxon>
        <taxon>Cuscuta subgen. Grammica</taxon>
        <taxon>Cuscuta sect. Cleistogrammica</taxon>
    </lineage>
</organism>
<keyword evidence="2" id="KW-1185">Reference proteome</keyword>
<sequence>MMKFKPCFCYRLCLIVSPKGLQVLPVQWDLMDSPLIKFEISFLARVSEERVLGSHLVNCFLNQCPNDKQVNIVEGSVSDEEVLLTCCAESSVNSWVMDSGASFHVTHSSEALQNLVIGDFRKLRLADPELLRKVLISVRQLDEQGHEVKFRDGLWKVVKGKSCHGPRKEERFAVYGSDSACLWEPVGTEDESRADFAVIDVLELERASTGLLVV</sequence>
<reference evidence="1 2" key="1">
    <citation type="submission" date="2018-04" db="EMBL/GenBank/DDBJ databases">
        <authorList>
            <person name="Vogel A."/>
        </authorList>
    </citation>
    <scope>NUCLEOTIDE SEQUENCE [LARGE SCALE GENOMIC DNA]</scope>
</reference>